<dbReference type="Gene3D" id="3.90.650.10">
    <property type="entry name" value="PurM-like C-terminal domain"/>
    <property type="match status" value="2"/>
</dbReference>
<dbReference type="EMBL" id="CAXLJM020000015">
    <property type="protein sequence ID" value="CAL8081254.1"/>
    <property type="molecule type" value="Genomic_DNA"/>
</dbReference>
<dbReference type="SUPFAM" id="SSF52317">
    <property type="entry name" value="Class I glutamine amidotransferase-like"/>
    <property type="match status" value="1"/>
</dbReference>
<dbReference type="Pfam" id="PF02769">
    <property type="entry name" value="AIRS_C"/>
    <property type="match status" value="2"/>
</dbReference>
<protein>
    <recommendedName>
        <fullName evidence="3">phosphoribosylformylglycinamidine synthase</fullName>
        <ecNumber evidence="3">6.3.5.3</ecNumber>
    </recommendedName>
    <alternativeName>
        <fullName evidence="12">Formylglycinamide ribonucleotide amidotransferase</fullName>
    </alternativeName>
    <alternativeName>
        <fullName evidence="11">Formylglycinamide ribotide amidotransferase</fullName>
    </alternativeName>
</protein>
<gene>
    <name evidence="17" type="ORF">ODALV1_LOCUS4867</name>
</gene>
<evidence type="ECO:0000256" key="12">
    <source>
        <dbReference type="ARBA" id="ARBA00032632"/>
    </source>
</evidence>
<evidence type="ECO:0000256" key="5">
    <source>
        <dbReference type="ARBA" id="ARBA00022723"/>
    </source>
</evidence>
<dbReference type="Pfam" id="PF18072">
    <property type="entry name" value="FGAR-AT_linker"/>
    <property type="match status" value="1"/>
</dbReference>
<dbReference type="InterPro" id="IPR029062">
    <property type="entry name" value="Class_I_gatase-like"/>
</dbReference>
<sequence length="1349" mass="147969">MVNVVRFYRTPGLSPSVTAEKQKALQKLSPAEIKLITTEVCFYVETQELLADKEILQIRWVLAPVLSPNNLTDVTKMPLRPDSKSLFFEVGPRLNFSTAFSTNAVSIFSAIGLKKVSRVEMSIRYLIRFESSVKPETLKSLEEPILAALHDRMTQCQYQEPLTSFQLDKEPDPWYEVNIMEEGRAALEKVNDHLGLAFDNWDLDYYTELFKVKLARNPTSVECFDLAQSNSEHSRHWFFKGDLVVDGVSHEKSLIDMIIETQETTNQNNVIKFSDNSSAIIGYPVRTLLPTNVVEPSPFQVQPSNKHIIFTAETHNFPTGVAPFSGATTGTGGRIRDVQGVGRGGYVIAGTAGYSFGNLLIPDYPLPWEDSDQTYPANFAPAVEVAVEASNGASDYGNKFGEPVVSGFARSFGMVLPGETKERREYIKPIMFSGGIGSMDDNMVDKLVPEPEMQVIKLGGPIYRIGVGGGAASSVQVQGDNKANLDFDAVQRGDAEMEQKLNRVIRSCLELGEKNPICSIHDQGAGGNGNVLKELVEPKGAVIFTKRFQLGDPTINTLELWGAEYQENDAILCRTEDFALLQKIADRERCPINFVGVVTGDGKVVLSEKPVATNGPVKLGDDEIASIQKEKNPVNLDLEFVLGKMPRKVFQMEKYKVSLRPLELPKGLKVTDALNRVLRLPSVASKRYLTNKVDRSVTGLVAQQQCVGPLHTPLADVAVVALSYFDTRGSATSIGEQPIKGLLCPAAGARMTVAEAMSNLVFAVISDIKDIKCSGNWMWAAKLAGEGAALLEACEAMCTVMRQLGIAVDGGKDSLSMAARVGRDTVKAPGTLVVSNYAPCPDIRKVVTPDLKAPRTGKEGLLVFVDLSGGNSRLGGTALAQVYKQLGDSVADLDDPELLLKAFQATQNLIAAGHVLAGHDVSDGGVVTCLLEMAFGGVSGLKADIVHRDSKCPLEVLFSEEVGWVLEVSSTCIEKVLFEFKKAKVPVYPIGVSSGVGPTSKIEISVDGEAMVDSLMIDLFQAWEETSLQLEKRQASTVCVVQEHQSLRKRSGPEYHVTFNPNDIKIVTEPAVNAPVVAVIREEGSNGDREMVASLQMVGFNVWDVTMEDIVSRKVTLDRFRGIIFPGGFSYADVLGSAKGWAASFLFDKEIKAQLAQFRARDDTFSFGVCNGCQLLALLQWVGVSKEREEEEGGVPAVPDVFLDHNLSERYESRFPTVRINKSPAIMLKGMEGSVLGVWIAHAEGRFNYRSPQIYTQLDRQNCVPIRYVDDEMKPTEEYPMNPNGSKYGVAGICSIDGRHLAMMPHPERCVIPTQWPWIPHNIASDMTDVAPWLKMFQNAYNWCATSKK</sequence>
<dbReference type="NCBIfam" id="NF003672">
    <property type="entry name" value="PRK05297.1"/>
    <property type="match status" value="1"/>
</dbReference>
<keyword evidence="18" id="KW-1185">Reference proteome</keyword>
<evidence type="ECO:0000256" key="9">
    <source>
        <dbReference type="ARBA" id="ARBA00022842"/>
    </source>
</evidence>
<dbReference type="Gene3D" id="1.10.8.750">
    <property type="entry name" value="Phosphoribosylformylglycinamidine synthase, linker domain"/>
    <property type="match status" value="1"/>
</dbReference>
<dbReference type="HAMAP" id="MF_00419">
    <property type="entry name" value="PurL_1"/>
    <property type="match status" value="1"/>
</dbReference>
<evidence type="ECO:0000313" key="17">
    <source>
        <dbReference type="EMBL" id="CAL8081254.1"/>
    </source>
</evidence>
<dbReference type="CDD" id="cd02203">
    <property type="entry name" value="PurL_repeat1"/>
    <property type="match status" value="1"/>
</dbReference>
<name>A0ABP1PX99_9HEXA</name>
<evidence type="ECO:0000256" key="8">
    <source>
        <dbReference type="ARBA" id="ARBA00022840"/>
    </source>
</evidence>
<dbReference type="SUPFAM" id="SSF56042">
    <property type="entry name" value="PurM C-terminal domain-like"/>
    <property type="match status" value="2"/>
</dbReference>
<dbReference type="InterPro" id="IPR041609">
    <property type="entry name" value="PurL_linker"/>
</dbReference>
<keyword evidence="7" id="KW-0658">Purine biosynthesis</keyword>
<dbReference type="EC" id="6.3.5.3" evidence="3"/>
<dbReference type="Pfam" id="PF18076">
    <property type="entry name" value="FGAR-AT_N"/>
    <property type="match status" value="1"/>
</dbReference>
<dbReference type="SUPFAM" id="SSF55326">
    <property type="entry name" value="PurM N-terminal domain-like"/>
    <property type="match status" value="2"/>
</dbReference>
<dbReference type="InterPro" id="IPR010073">
    <property type="entry name" value="PurL_large"/>
</dbReference>
<evidence type="ECO:0000259" key="13">
    <source>
        <dbReference type="Pfam" id="PF02769"/>
    </source>
</evidence>
<comment type="pathway">
    <text evidence="1">Purine metabolism; IMP biosynthesis via de novo pathway; 5-amino-1-(5-phospho-D-ribosyl)imidazole from N(2)-formyl-N(1)-(5-phospho-D-ribosyl)glycinamide: step 1/2.</text>
</comment>
<dbReference type="InterPro" id="IPR036604">
    <property type="entry name" value="PurS-like_sf"/>
</dbReference>
<keyword evidence="4" id="KW-0436">Ligase</keyword>
<feature type="domain" description="Phosphoribosylformylglycinamidine synthase N-terminal" evidence="15">
    <location>
        <begin position="40"/>
        <end position="160"/>
    </location>
</feature>
<feature type="domain" description="Phosphoribosylformylglycinamidine synthase linker" evidence="14">
    <location>
        <begin position="187"/>
        <end position="236"/>
    </location>
</feature>
<dbReference type="Gene3D" id="3.40.50.880">
    <property type="match status" value="1"/>
</dbReference>
<dbReference type="SUPFAM" id="SSF109736">
    <property type="entry name" value="FGAM synthase PurL, linker domain"/>
    <property type="match status" value="1"/>
</dbReference>
<dbReference type="SMART" id="SM01211">
    <property type="entry name" value="GATase_5"/>
    <property type="match status" value="1"/>
</dbReference>
<dbReference type="PANTHER" id="PTHR10099:SF1">
    <property type="entry name" value="PHOSPHORIBOSYLFORMYLGLYCINAMIDINE SYNTHASE"/>
    <property type="match status" value="1"/>
</dbReference>
<evidence type="ECO:0000256" key="2">
    <source>
        <dbReference type="ARBA" id="ARBA00008608"/>
    </source>
</evidence>
<dbReference type="SUPFAM" id="SSF82697">
    <property type="entry name" value="PurS-like"/>
    <property type="match status" value="1"/>
</dbReference>
<evidence type="ECO:0000259" key="14">
    <source>
        <dbReference type="Pfam" id="PF18072"/>
    </source>
</evidence>
<dbReference type="Gene3D" id="3.30.1330.10">
    <property type="entry name" value="PurM-like, N-terminal domain"/>
    <property type="match status" value="2"/>
</dbReference>
<dbReference type="PANTHER" id="PTHR10099">
    <property type="entry name" value="PHOSPHORIBOSYLFORMYLGLYCINAMIDINE SYNTHASE"/>
    <property type="match status" value="1"/>
</dbReference>
<dbReference type="InterPro" id="IPR055181">
    <property type="entry name" value="FGAR-AT_PurM_N-like"/>
</dbReference>
<dbReference type="InterPro" id="IPR036676">
    <property type="entry name" value="PurM-like_C_sf"/>
</dbReference>
<evidence type="ECO:0000256" key="11">
    <source>
        <dbReference type="ARBA" id="ARBA00029823"/>
    </source>
</evidence>
<evidence type="ECO:0000259" key="16">
    <source>
        <dbReference type="Pfam" id="PF22689"/>
    </source>
</evidence>
<dbReference type="InterPro" id="IPR040707">
    <property type="entry name" value="FGAR-AT_N"/>
</dbReference>
<keyword evidence="10" id="KW-0315">Glutamine amidotransferase</keyword>
<feature type="domain" description="PurM-like C-terminal" evidence="13">
    <location>
        <begin position="870"/>
        <end position="993"/>
    </location>
</feature>
<dbReference type="Pfam" id="PF13507">
    <property type="entry name" value="GATase_5"/>
    <property type="match status" value="1"/>
</dbReference>
<feature type="domain" description="PurM-like C-terminal" evidence="13">
    <location>
        <begin position="451"/>
        <end position="606"/>
    </location>
</feature>
<reference evidence="17 18" key="1">
    <citation type="submission" date="2024-08" db="EMBL/GenBank/DDBJ databases">
        <authorList>
            <person name="Cucini C."/>
            <person name="Frati F."/>
        </authorList>
    </citation>
    <scope>NUCLEOTIDE SEQUENCE [LARGE SCALE GENOMIC DNA]</scope>
</reference>
<dbReference type="NCBIfam" id="TIGR01735">
    <property type="entry name" value="FGAM_synt"/>
    <property type="match status" value="1"/>
</dbReference>
<evidence type="ECO:0000256" key="7">
    <source>
        <dbReference type="ARBA" id="ARBA00022755"/>
    </source>
</evidence>
<evidence type="ECO:0000256" key="3">
    <source>
        <dbReference type="ARBA" id="ARBA00012747"/>
    </source>
</evidence>
<proteinExistence type="inferred from homology"/>
<keyword evidence="9" id="KW-0460">Magnesium</keyword>
<dbReference type="Proteomes" id="UP001642540">
    <property type="component" value="Unassembled WGS sequence"/>
</dbReference>
<organism evidence="17 18">
    <name type="scientific">Orchesella dallaii</name>
    <dbReference type="NCBI Taxonomy" id="48710"/>
    <lineage>
        <taxon>Eukaryota</taxon>
        <taxon>Metazoa</taxon>
        <taxon>Ecdysozoa</taxon>
        <taxon>Arthropoda</taxon>
        <taxon>Hexapoda</taxon>
        <taxon>Collembola</taxon>
        <taxon>Entomobryomorpha</taxon>
        <taxon>Entomobryoidea</taxon>
        <taxon>Orchesellidae</taxon>
        <taxon>Orchesellinae</taxon>
        <taxon>Orchesella</taxon>
    </lineage>
</organism>
<dbReference type="CDD" id="cd01740">
    <property type="entry name" value="GATase1_FGAR_AT"/>
    <property type="match status" value="1"/>
</dbReference>
<evidence type="ECO:0000256" key="10">
    <source>
        <dbReference type="ARBA" id="ARBA00022962"/>
    </source>
</evidence>
<keyword evidence="8" id="KW-0067">ATP-binding</keyword>
<evidence type="ECO:0000256" key="1">
    <source>
        <dbReference type="ARBA" id="ARBA00004920"/>
    </source>
</evidence>
<feature type="domain" description="FGAR-AT PurM N-terminal-like" evidence="16">
    <location>
        <begin position="685"/>
        <end position="839"/>
    </location>
</feature>
<accession>A0ABP1PX99</accession>
<dbReference type="PROSITE" id="PS51273">
    <property type="entry name" value="GATASE_TYPE_1"/>
    <property type="match status" value="1"/>
</dbReference>
<evidence type="ECO:0000313" key="18">
    <source>
        <dbReference type="Proteomes" id="UP001642540"/>
    </source>
</evidence>
<keyword evidence="6" id="KW-0547">Nucleotide-binding</keyword>
<evidence type="ECO:0000256" key="6">
    <source>
        <dbReference type="ARBA" id="ARBA00022741"/>
    </source>
</evidence>
<dbReference type="InterPro" id="IPR010918">
    <property type="entry name" value="PurM-like_C_dom"/>
</dbReference>
<evidence type="ECO:0000259" key="15">
    <source>
        <dbReference type="Pfam" id="PF18076"/>
    </source>
</evidence>
<comment type="caution">
    <text evidence="17">The sequence shown here is derived from an EMBL/GenBank/DDBJ whole genome shotgun (WGS) entry which is preliminary data.</text>
</comment>
<dbReference type="CDD" id="cd02204">
    <property type="entry name" value="PurL_repeat2"/>
    <property type="match status" value="1"/>
</dbReference>
<comment type="similarity">
    <text evidence="2">In the N-terminal section; belongs to the FGAMS family.</text>
</comment>
<dbReference type="Pfam" id="PF22689">
    <property type="entry name" value="FGAR-AT_PurM_N-like"/>
    <property type="match status" value="1"/>
</dbReference>
<evidence type="ECO:0000256" key="4">
    <source>
        <dbReference type="ARBA" id="ARBA00022598"/>
    </source>
</evidence>
<keyword evidence="5" id="KW-0479">Metal-binding</keyword>
<dbReference type="InterPro" id="IPR036921">
    <property type="entry name" value="PurM-like_N_sf"/>
</dbReference>